<dbReference type="PANTHER" id="PTHR43591:SF50">
    <property type="entry name" value="METHYLTRANSFERASE DOMAIN-CONTAINING PROTEIN-RELATED"/>
    <property type="match status" value="1"/>
</dbReference>
<dbReference type="Proteomes" id="UP001220324">
    <property type="component" value="Unassembled WGS sequence"/>
</dbReference>
<dbReference type="SUPFAM" id="SSF53335">
    <property type="entry name" value="S-adenosyl-L-methionine-dependent methyltransferases"/>
    <property type="match status" value="1"/>
</dbReference>
<dbReference type="InterPro" id="IPR013217">
    <property type="entry name" value="Methyltransf_12"/>
</dbReference>
<dbReference type="CDD" id="cd02440">
    <property type="entry name" value="AdoMet_MTases"/>
    <property type="match status" value="1"/>
</dbReference>
<dbReference type="AlphaFoldDB" id="A0AAD6D2B1"/>
<protein>
    <recommendedName>
        <fullName evidence="1">Methyltransferase type 12 domain-containing protein</fullName>
    </recommendedName>
</protein>
<dbReference type="Pfam" id="PF08242">
    <property type="entry name" value="Methyltransf_12"/>
    <property type="match status" value="1"/>
</dbReference>
<name>A0AAD6D2B1_9EURO</name>
<accession>A0AAD6D2B1</accession>
<proteinExistence type="predicted"/>
<evidence type="ECO:0000259" key="1">
    <source>
        <dbReference type="Pfam" id="PF08242"/>
    </source>
</evidence>
<feature type="domain" description="Methyltransferase type 12" evidence="1">
    <location>
        <begin position="55"/>
        <end position="152"/>
    </location>
</feature>
<reference evidence="2 3" key="1">
    <citation type="journal article" date="2023" name="IMA Fungus">
        <title>Comparative genomic study of the Penicillium genus elucidates a diverse pangenome and 15 lateral gene transfer events.</title>
        <authorList>
            <person name="Petersen C."/>
            <person name="Sorensen T."/>
            <person name="Nielsen M.R."/>
            <person name="Sondergaard T.E."/>
            <person name="Sorensen J.L."/>
            <person name="Fitzpatrick D.A."/>
            <person name="Frisvad J.C."/>
            <person name="Nielsen K.L."/>
        </authorList>
    </citation>
    <scope>NUCLEOTIDE SEQUENCE [LARGE SCALE GENOMIC DNA]</scope>
    <source>
        <strain evidence="2 3">IBT 35679</strain>
    </source>
</reference>
<dbReference type="PANTHER" id="PTHR43591">
    <property type="entry name" value="METHYLTRANSFERASE"/>
    <property type="match status" value="1"/>
</dbReference>
<sequence length="289" mass="31876">MSLTNSVCSDTEAYALPRGGDENTRLKNQHPLFEDYAGGLIDASISKSDIHRVADIATGSGIWLAEVAKLLNNPTNVYYGFDIVASQFPENPGPQLGRFTMVEHDMTKPFPEQYHGQFDFVNVRLVVQALKEAEVKTAVSNIAALLRPGGHLQWQDLEWTDIAPYPPYPDYDDVRSVFKQHMKAYGLSECLPELVETSMQEVGFVEVNAKKSWHDSSSERAAGATTCVTTAMQSMLPKALATSLRSEGSSVDEATFQRVLKQLMQNLESLVLSGHNMKLSATKVMGSKD</sequence>
<dbReference type="EMBL" id="JAQIZZ010000003">
    <property type="protein sequence ID" value="KAJ5547149.1"/>
    <property type="molecule type" value="Genomic_DNA"/>
</dbReference>
<evidence type="ECO:0000313" key="3">
    <source>
        <dbReference type="Proteomes" id="UP001220324"/>
    </source>
</evidence>
<keyword evidence="3" id="KW-1185">Reference proteome</keyword>
<comment type="caution">
    <text evidence="2">The sequence shown here is derived from an EMBL/GenBank/DDBJ whole genome shotgun (WGS) entry which is preliminary data.</text>
</comment>
<organism evidence="2 3">
    <name type="scientific">Penicillium frequentans</name>
    <dbReference type="NCBI Taxonomy" id="3151616"/>
    <lineage>
        <taxon>Eukaryota</taxon>
        <taxon>Fungi</taxon>
        <taxon>Dikarya</taxon>
        <taxon>Ascomycota</taxon>
        <taxon>Pezizomycotina</taxon>
        <taxon>Eurotiomycetes</taxon>
        <taxon>Eurotiomycetidae</taxon>
        <taxon>Eurotiales</taxon>
        <taxon>Aspergillaceae</taxon>
        <taxon>Penicillium</taxon>
    </lineage>
</organism>
<dbReference type="InterPro" id="IPR029063">
    <property type="entry name" value="SAM-dependent_MTases_sf"/>
</dbReference>
<gene>
    <name evidence="2" type="ORF">N7494_004734</name>
</gene>
<evidence type="ECO:0000313" key="2">
    <source>
        <dbReference type="EMBL" id="KAJ5547149.1"/>
    </source>
</evidence>
<dbReference type="Gene3D" id="3.40.50.150">
    <property type="entry name" value="Vaccinia Virus protein VP39"/>
    <property type="match status" value="1"/>
</dbReference>